<dbReference type="InterPro" id="IPR036719">
    <property type="entry name" value="Neuro-gated_channel_TM_sf"/>
</dbReference>
<feature type="non-terminal residue" evidence="8">
    <location>
        <position position="87"/>
    </location>
</feature>
<dbReference type="EMBL" id="CP045898">
    <property type="protein sequence ID" value="QQP40020.1"/>
    <property type="molecule type" value="Genomic_DNA"/>
</dbReference>
<feature type="transmembrane region" description="Helical" evidence="5">
    <location>
        <begin position="57"/>
        <end position="80"/>
    </location>
</feature>
<accession>A0A7T8GZ22</accession>
<keyword evidence="9" id="KW-1185">Reference proteome</keyword>
<dbReference type="PANTHER" id="PTHR18945">
    <property type="entry name" value="NEUROTRANSMITTER GATED ION CHANNEL"/>
    <property type="match status" value="1"/>
</dbReference>
<dbReference type="AlphaFoldDB" id="A0A7T8GZ22"/>
<name>A0A7T8GZ22_CALRO</name>
<comment type="subcellular location">
    <subcellularLocation>
        <location evidence="1">Membrane</location>
        <topology evidence="1">Multi-pass membrane protein</topology>
    </subcellularLocation>
</comment>
<evidence type="ECO:0000256" key="3">
    <source>
        <dbReference type="ARBA" id="ARBA00022989"/>
    </source>
</evidence>
<sequence>KGSSSEIEIGMDLQEYYISTEWDVMTVPAVRNEKYYPCCEEPYPDIIFYLTLRRKSLFYTVNVIIPCVGISFLSVLVFYLPSDSGEK</sequence>
<dbReference type="Pfam" id="PF02932">
    <property type="entry name" value="Neur_chan_memb"/>
    <property type="match status" value="1"/>
</dbReference>
<evidence type="ECO:0000313" key="8">
    <source>
        <dbReference type="EMBL" id="QQP40020.1"/>
    </source>
</evidence>
<dbReference type="SUPFAM" id="SSF90112">
    <property type="entry name" value="Neurotransmitter-gated ion-channel transmembrane pore"/>
    <property type="match status" value="1"/>
</dbReference>
<protein>
    <recommendedName>
        <fullName evidence="10">Acetylcholine receptor subunit alpha-like</fullName>
    </recommendedName>
</protein>
<dbReference type="GO" id="GO:0004888">
    <property type="term" value="F:transmembrane signaling receptor activity"/>
    <property type="evidence" value="ECO:0007669"/>
    <property type="project" value="InterPro"/>
</dbReference>
<feature type="domain" description="Neurotransmitter-gated ion-channel ligand-binding" evidence="6">
    <location>
        <begin position="8"/>
        <end position="55"/>
    </location>
</feature>
<dbReference type="Proteomes" id="UP000595437">
    <property type="component" value="Chromosome 9"/>
</dbReference>
<evidence type="ECO:0008006" key="10">
    <source>
        <dbReference type="Google" id="ProtNLM"/>
    </source>
</evidence>
<evidence type="ECO:0000256" key="1">
    <source>
        <dbReference type="ARBA" id="ARBA00004141"/>
    </source>
</evidence>
<evidence type="ECO:0000256" key="5">
    <source>
        <dbReference type="SAM" id="Phobius"/>
    </source>
</evidence>
<reference evidence="9" key="1">
    <citation type="submission" date="2021-01" db="EMBL/GenBank/DDBJ databases">
        <title>Caligus Genome Assembly.</title>
        <authorList>
            <person name="Gallardo-Escarate C."/>
        </authorList>
    </citation>
    <scope>NUCLEOTIDE SEQUENCE [LARGE SCALE GENOMIC DNA]</scope>
</reference>
<feature type="non-terminal residue" evidence="8">
    <location>
        <position position="1"/>
    </location>
</feature>
<dbReference type="Gene3D" id="2.70.170.10">
    <property type="entry name" value="Neurotransmitter-gated ion-channel ligand-binding domain"/>
    <property type="match status" value="1"/>
</dbReference>
<proteinExistence type="predicted"/>
<dbReference type="InterPro" id="IPR036734">
    <property type="entry name" value="Neur_chan_lig-bd_sf"/>
</dbReference>
<organism evidence="8 9">
    <name type="scientific">Caligus rogercresseyi</name>
    <name type="common">Sea louse</name>
    <dbReference type="NCBI Taxonomy" id="217165"/>
    <lineage>
        <taxon>Eukaryota</taxon>
        <taxon>Metazoa</taxon>
        <taxon>Ecdysozoa</taxon>
        <taxon>Arthropoda</taxon>
        <taxon>Crustacea</taxon>
        <taxon>Multicrustacea</taxon>
        <taxon>Hexanauplia</taxon>
        <taxon>Copepoda</taxon>
        <taxon>Siphonostomatoida</taxon>
        <taxon>Caligidae</taxon>
        <taxon>Caligus</taxon>
    </lineage>
</organism>
<dbReference type="GO" id="GO:0016020">
    <property type="term" value="C:membrane"/>
    <property type="evidence" value="ECO:0007669"/>
    <property type="project" value="UniProtKB-SubCell"/>
</dbReference>
<feature type="domain" description="Neurotransmitter-gated ion-channel transmembrane" evidence="7">
    <location>
        <begin position="63"/>
        <end position="87"/>
    </location>
</feature>
<evidence type="ECO:0000256" key="2">
    <source>
        <dbReference type="ARBA" id="ARBA00022692"/>
    </source>
</evidence>
<dbReference type="SUPFAM" id="SSF63712">
    <property type="entry name" value="Nicotinic receptor ligand binding domain-like"/>
    <property type="match status" value="1"/>
</dbReference>
<keyword evidence="2 5" id="KW-0812">Transmembrane</keyword>
<keyword evidence="3 5" id="KW-1133">Transmembrane helix</keyword>
<dbReference type="GO" id="GO:0005230">
    <property type="term" value="F:extracellular ligand-gated monoatomic ion channel activity"/>
    <property type="evidence" value="ECO:0007669"/>
    <property type="project" value="InterPro"/>
</dbReference>
<dbReference type="InterPro" id="IPR006202">
    <property type="entry name" value="Neur_chan_lig-bd"/>
</dbReference>
<evidence type="ECO:0000313" key="9">
    <source>
        <dbReference type="Proteomes" id="UP000595437"/>
    </source>
</evidence>
<dbReference type="InterPro" id="IPR006029">
    <property type="entry name" value="Neurotrans-gated_channel_TM"/>
</dbReference>
<dbReference type="InterPro" id="IPR006201">
    <property type="entry name" value="Neur_channel"/>
</dbReference>
<evidence type="ECO:0000259" key="6">
    <source>
        <dbReference type="Pfam" id="PF02931"/>
    </source>
</evidence>
<dbReference type="InterPro" id="IPR038050">
    <property type="entry name" value="Neuro_actylchol_rec"/>
</dbReference>
<dbReference type="Gene3D" id="1.20.58.390">
    <property type="entry name" value="Neurotransmitter-gated ion-channel transmembrane domain"/>
    <property type="match status" value="1"/>
</dbReference>
<evidence type="ECO:0000256" key="4">
    <source>
        <dbReference type="ARBA" id="ARBA00023136"/>
    </source>
</evidence>
<evidence type="ECO:0000259" key="7">
    <source>
        <dbReference type="Pfam" id="PF02932"/>
    </source>
</evidence>
<gene>
    <name evidence="8" type="ORF">FKW44_013919</name>
</gene>
<keyword evidence="4 5" id="KW-0472">Membrane</keyword>
<dbReference type="Pfam" id="PF02931">
    <property type="entry name" value="Neur_chan_LBD"/>
    <property type="match status" value="1"/>
</dbReference>
<dbReference type="OrthoDB" id="5975154at2759"/>